<protein>
    <submittedName>
        <fullName evidence="2">Uncharacterized protein</fullName>
    </submittedName>
</protein>
<feature type="compositionally biased region" description="Basic residues" evidence="1">
    <location>
        <begin position="56"/>
        <end position="66"/>
    </location>
</feature>
<proteinExistence type="predicted"/>
<sequence length="208" mass="24627">MKFVKELEAEEKKAEAKEKKKAEEEKRKEEESLRRKKEEKKALREESAKREEERRKKEREKKKVTRRTPISAKCLKRKKKNVESLVETKTKLAEIQTAKKKKKETLMDQKFSQEIERMSPLKPRLRPEELGLISVVQPKKGKNKTGALRHLGRLLNLLYEPIKALKSEKIFMGETKVRLDIVNMFYARKYHPDDSYAIVEGEKMPFTT</sequence>
<feature type="compositionally biased region" description="Basic and acidic residues" evidence="1">
    <location>
        <begin position="39"/>
        <end position="55"/>
    </location>
</feature>
<reference evidence="2" key="1">
    <citation type="submission" date="2023-03" db="UniProtKB">
        <authorList>
            <consortium name="EnsemblPlants"/>
        </authorList>
    </citation>
    <scope>IDENTIFICATION</scope>
</reference>
<feature type="compositionally biased region" description="Basic and acidic residues" evidence="1">
    <location>
        <begin position="1"/>
        <end position="33"/>
    </location>
</feature>
<evidence type="ECO:0000313" key="2">
    <source>
        <dbReference type="EnsemblPlants" id="MELO3C025954.2.1"/>
    </source>
</evidence>
<dbReference type="Gramene" id="MELO3C025954.2.1">
    <property type="protein sequence ID" value="MELO3C025954.2.1"/>
    <property type="gene ID" value="MELO3C025954.2"/>
</dbReference>
<name>A0A9I9DZB4_CUCME</name>
<accession>A0A9I9DZB4</accession>
<dbReference type="AlphaFoldDB" id="A0A9I9DZB4"/>
<dbReference type="EnsemblPlants" id="MELO3C025954.2.1">
    <property type="protein sequence ID" value="MELO3C025954.2.1"/>
    <property type="gene ID" value="MELO3C025954.2"/>
</dbReference>
<feature type="region of interest" description="Disordered" evidence="1">
    <location>
        <begin position="1"/>
        <end position="79"/>
    </location>
</feature>
<organism evidence="2">
    <name type="scientific">Cucumis melo</name>
    <name type="common">Muskmelon</name>
    <dbReference type="NCBI Taxonomy" id="3656"/>
    <lineage>
        <taxon>Eukaryota</taxon>
        <taxon>Viridiplantae</taxon>
        <taxon>Streptophyta</taxon>
        <taxon>Embryophyta</taxon>
        <taxon>Tracheophyta</taxon>
        <taxon>Spermatophyta</taxon>
        <taxon>Magnoliopsida</taxon>
        <taxon>eudicotyledons</taxon>
        <taxon>Gunneridae</taxon>
        <taxon>Pentapetalae</taxon>
        <taxon>rosids</taxon>
        <taxon>fabids</taxon>
        <taxon>Cucurbitales</taxon>
        <taxon>Cucurbitaceae</taxon>
        <taxon>Benincaseae</taxon>
        <taxon>Cucumis</taxon>
    </lineage>
</organism>
<evidence type="ECO:0000256" key="1">
    <source>
        <dbReference type="SAM" id="MobiDB-lite"/>
    </source>
</evidence>